<sequence length="855" mass="96314">MSKKNNFVNVSIRIKPALNKNLSKSSCLHVLKDNLPVLIVSDRPQTYVFDNIFTEDANQEIIYNNTVKPLIQHVKNGYNCTIFTYGQTGTGKSYTMGTFSQPNRDENEGLIPRTLASLFEEENECEISVSFIEIYNEKVYDLLTNNKSPLIVKGFKVCNFNNQRVFTPQEAMHFLNMGNTNRHTGETKQNTKSSRSHAIFTIHCNSFNGINAKLNLVDLAGCESVKKTGTQGNSFFEGVNINKGLLSIGQVMSALSLDASYIPYRQSVLTTILQDSLNKRNYVSLISCVSSLPEDVNETVQTLEFAYRVKKIKSKPRSNEPFLLNKNEISFSKSYTPFKRPYMTSNSLVSTKKNRFCASLGTISDQYKNSTIESPKSVSSLSTSPIICYPSQQSFSPVIKKYINAMESSIITKLGSVIEKSLLKPRRSSRKSIKIIEKENTPSPKYSWNQIQSEVTKLVKTEIQQFSVQSIRATSSPIINETTLKRVLSYDSPDLNKDMVESKEVNYNEFKIPSIPLKKKKYNEISMNPRRSLRLSLKDCSNTIDSFVETSSKSPVKKNRRSIRLTEKQEKTQIFINENSKINIINISNTSKTPRTKSKLKRKTCSPLTAHNKHVLNILNKGSLKQLEGLHSVGIKTAQQILLYREKPFDITTCKCNDFFTCKCKTKIPVAKTQFLIDQRTNRQMAIGSVDVQTTKKIEKATERKAKELARRSRSSLLEVNPTENKLKLVQSSVSKMPEPGSRYIGHVTPTSGSARAIRISILDFAHKYIDINNLLAIGCNGTVVNIGLKNGVIRGLELDLKKPLRLFVCLLHTNELPLRHLINHLDGKTTGPKKFSGPIGKLLKACENLPIVHI</sequence>
<reference evidence="9" key="1">
    <citation type="submission" date="2021-12" db="EMBL/GenBank/DDBJ databases">
        <authorList>
            <person name="King R."/>
        </authorList>
    </citation>
    <scope>NUCLEOTIDE SEQUENCE</scope>
</reference>
<protein>
    <recommendedName>
        <fullName evidence="8">Kinesin motor domain-containing protein</fullName>
    </recommendedName>
</protein>
<dbReference type="GO" id="GO:0008017">
    <property type="term" value="F:microtubule binding"/>
    <property type="evidence" value="ECO:0007669"/>
    <property type="project" value="InterPro"/>
</dbReference>
<dbReference type="PANTHER" id="PTHR47969">
    <property type="entry name" value="CHROMOSOME-ASSOCIATED KINESIN KIF4A-RELATED"/>
    <property type="match status" value="1"/>
</dbReference>
<name>A0A9P0ATQ8_BRAAE</name>
<dbReference type="GO" id="GO:0007018">
    <property type="term" value="P:microtubule-based movement"/>
    <property type="evidence" value="ECO:0007669"/>
    <property type="project" value="InterPro"/>
</dbReference>
<evidence type="ECO:0000256" key="1">
    <source>
        <dbReference type="ARBA" id="ARBA00004245"/>
    </source>
</evidence>
<evidence type="ECO:0000313" key="9">
    <source>
        <dbReference type="EMBL" id="CAH0547024.1"/>
    </source>
</evidence>
<dbReference type="GO" id="GO:0051231">
    <property type="term" value="P:spindle elongation"/>
    <property type="evidence" value="ECO:0007669"/>
    <property type="project" value="TreeGrafter"/>
</dbReference>
<dbReference type="PRINTS" id="PR00380">
    <property type="entry name" value="KINESINHEAVY"/>
</dbReference>
<dbReference type="GO" id="GO:0003777">
    <property type="term" value="F:microtubule motor activity"/>
    <property type="evidence" value="ECO:0007669"/>
    <property type="project" value="InterPro"/>
</dbReference>
<dbReference type="SUPFAM" id="SSF47781">
    <property type="entry name" value="RuvA domain 2-like"/>
    <property type="match status" value="1"/>
</dbReference>
<dbReference type="SMART" id="SM00129">
    <property type="entry name" value="KISc"/>
    <property type="match status" value="1"/>
</dbReference>
<comment type="similarity">
    <text evidence="7">Belongs to the TRAFAC class myosin-kinesin ATPase superfamily. Kinesin family.</text>
</comment>
<dbReference type="Proteomes" id="UP001154078">
    <property type="component" value="Chromosome 1"/>
</dbReference>
<dbReference type="PANTHER" id="PTHR47969:SF15">
    <property type="entry name" value="CHROMOSOME-ASSOCIATED KINESIN KIF4A-RELATED"/>
    <property type="match status" value="1"/>
</dbReference>
<feature type="domain" description="Kinesin motor" evidence="8">
    <location>
        <begin position="7"/>
        <end position="312"/>
    </location>
</feature>
<evidence type="ECO:0000256" key="2">
    <source>
        <dbReference type="ARBA" id="ARBA00022490"/>
    </source>
</evidence>
<organism evidence="9 10">
    <name type="scientific">Brassicogethes aeneus</name>
    <name type="common">Rape pollen beetle</name>
    <name type="synonym">Meligethes aeneus</name>
    <dbReference type="NCBI Taxonomy" id="1431903"/>
    <lineage>
        <taxon>Eukaryota</taxon>
        <taxon>Metazoa</taxon>
        <taxon>Ecdysozoa</taxon>
        <taxon>Arthropoda</taxon>
        <taxon>Hexapoda</taxon>
        <taxon>Insecta</taxon>
        <taxon>Pterygota</taxon>
        <taxon>Neoptera</taxon>
        <taxon>Endopterygota</taxon>
        <taxon>Coleoptera</taxon>
        <taxon>Polyphaga</taxon>
        <taxon>Cucujiformia</taxon>
        <taxon>Nitidulidae</taxon>
        <taxon>Meligethinae</taxon>
        <taxon>Brassicogethes</taxon>
    </lineage>
</organism>
<dbReference type="GO" id="GO:0005524">
    <property type="term" value="F:ATP binding"/>
    <property type="evidence" value="ECO:0007669"/>
    <property type="project" value="UniProtKB-UniRule"/>
</dbReference>
<comment type="subcellular location">
    <subcellularLocation>
        <location evidence="1">Cytoplasm</location>
        <location evidence="1">Cytoskeleton</location>
    </subcellularLocation>
</comment>
<keyword evidence="7" id="KW-0505">Motor protein</keyword>
<dbReference type="OrthoDB" id="6237065at2759"/>
<dbReference type="EMBL" id="OV121132">
    <property type="protein sequence ID" value="CAH0547024.1"/>
    <property type="molecule type" value="Genomic_DNA"/>
</dbReference>
<feature type="binding site" evidence="7">
    <location>
        <begin position="86"/>
        <end position="93"/>
    </location>
    <ligand>
        <name>ATP</name>
        <dbReference type="ChEBI" id="CHEBI:30616"/>
    </ligand>
</feature>
<keyword evidence="4 7" id="KW-0067">ATP-binding</keyword>
<keyword evidence="10" id="KW-1185">Reference proteome</keyword>
<keyword evidence="6" id="KW-0206">Cytoskeleton</keyword>
<evidence type="ECO:0000259" key="8">
    <source>
        <dbReference type="PROSITE" id="PS50067"/>
    </source>
</evidence>
<evidence type="ECO:0000313" key="10">
    <source>
        <dbReference type="Proteomes" id="UP001154078"/>
    </source>
</evidence>
<dbReference type="Gene3D" id="1.10.150.280">
    <property type="entry name" value="AF1531-like domain"/>
    <property type="match status" value="1"/>
</dbReference>
<dbReference type="InterPro" id="IPR027640">
    <property type="entry name" value="Kinesin-like_fam"/>
</dbReference>
<keyword evidence="5" id="KW-0175">Coiled coil</keyword>
<keyword evidence="3 7" id="KW-0547">Nucleotide-binding</keyword>
<dbReference type="AlphaFoldDB" id="A0A9P0ATQ8"/>
<evidence type="ECO:0000256" key="3">
    <source>
        <dbReference type="ARBA" id="ARBA00022741"/>
    </source>
</evidence>
<dbReference type="SUPFAM" id="SSF52540">
    <property type="entry name" value="P-loop containing nucleoside triphosphate hydrolases"/>
    <property type="match status" value="1"/>
</dbReference>
<dbReference type="InterPro" id="IPR001752">
    <property type="entry name" value="Kinesin_motor_dom"/>
</dbReference>
<dbReference type="InterPro" id="IPR036961">
    <property type="entry name" value="Kinesin_motor_dom_sf"/>
</dbReference>
<dbReference type="GO" id="GO:0007052">
    <property type="term" value="P:mitotic spindle organization"/>
    <property type="evidence" value="ECO:0007669"/>
    <property type="project" value="TreeGrafter"/>
</dbReference>
<dbReference type="Gene3D" id="3.40.850.10">
    <property type="entry name" value="Kinesin motor domain"/>
    <property type="match status" value="1"/>
</dbReference>
<keyword evidence="2" id="KW-0963">Cytoplasm</keyword>
<gene>
    <name evidence="9" type="ORF">MELIAE_LOCUS1080</name>
</gene>
<evidence type="ECO:0000256" key="6">
    <source>
        <dbReference type="ARBA" id="ARBA00023212"/>
    </source>
</evidence>
<proteinExistence type="inferred from homology"/>
<dbReference type="InterPro" id="IPR027417">
    <property type="entry name" value="P-loop_NTPase"/>
</dbReference>
<dbReference type="CDD" id="cd00106">
    <property type="entry name" value="KISc"/>
    <property type="match status" value="1"/>
</dbReference>
<accession>A0A9P0ATQ8</accession>
<evidence type="ECO:0000256" key="4">
    <source>
        <dbReference type="ARBA" id="ARBA00022840"/>
    </source>
</evidence>
<dbReference type="GO" id="GO:0005875">
    <property type="term" value="C:microtubule associated complex"/>
    <property type="evidence" value="ECO:0007669"/>
    <property type="project" value="TreeGrafter"/>
</dbReference>
<dbReference type="PROSITE" id="PS50067">
    <property type="entry name" value="KINESIN_MOTOR_2"/>
    <property type="match status" value="1"/>
</dbReference>
<evidence type="ECO:0000256" key="5">
    <source>
        <dbReference type="ARBA" id="ARBA00023054"/>
    </source>
</evidence>
<dbReference type="InterPro" id="IPR010994">
    <property type="entry name" value="RuvA_2-like"/>
</dbReference>
<evidence type="ECO:0000256" key="7">
    <source>
        <dbReference type="PROSITE-ProRule" id="PRU00283"/>
    </source>
</evidence>
<dbReference type="Pfam" id="PF00225">
    <property type="entry name" value="Kinesin"/>
    <property type="match status" value="1"/>
</dbReference>